<dbReference type="GO" id="GO:0032259">
    <property type="term" value="P:methylation"/>
    <property type="evidence" value="ECO:0007669"/>
    <property type="project" value="UniProtKB-KW"/>
</dbReference>
<dbReference type="SUPFAM" id="SSF53335">
    <property type="entry name" value="S-adenosyl-L-methionine-dependent methyltransferases"/>
    <property type="match status" value="1"/>
</dbReference>
<feature type="domain" description="Methyltransferase type 11" evidence="1">
    <location>
        <begin position="156"/>
        <end position="253"/>
    </location>
</feature>
<keyword evidence="2" id="KW-0808">Transferase</keyword>
<dbReference type="Pfam" id="PF08241">
    <property type="entry name" value="Methyltransf_11"/>
    <property type="match status" value="1"/>
</dbReference>
<protein>
    <submittedName>
        <fullName evidence="2">Class I SAM-dependent methyltransferase</fullName>
        <ecNumber evidence="2">2.1.-.-</ecNumber>
    </submittedName>
</protein>
<dbReference type="RefSeq" id="WP_270917335.1">
    <property type="nucleotide sequence ID" value="NZ_CP127247.1"/>
</dbReference>
<evidence type="ECO:0000313" key="3">
    <source>
        <dbReference type="Proteomes" id="UP001238334"/>
    </source>
</evidence>
<accession>A0A9Y2L228</accession>
<keyword evidence="3" id="KW-1185">Reference proteome</keyword>
<organism evidence="2 3">
    <name type="scientific">Parasedimentitalea psychrophila</name>
    <dbReference type="NCBI Taxonomy" id="2997337"/>
    <lineage>
        <taxon>Bacteria</taxon>
        <taxon>Pseudomonadati</taxon>
        <taxon>Pseudomonadota</taxon>
        <taxon>Alphaproteobacteria</taxon>
        <taxon>Rhodobacterales</taxon>
        <taxon>Paracoccaceae</taxon>
        <taxon>Parasedimentitalea</taxon>
    </lineage>
</organism>
<dbReference type="Gene3D" id="3.40.50.150">
    <property type="entry name" value="Vaccinia Virus protein VP39"/>
    <property type="match status" value="1"/>
</dbReference>
<proteinExistence type="predicted"/>
<dbReference type="CDD" id="cd02440">
    <property type="entry name" value="AdoMet_MTases"/>
    <property type="match status" value="1"/>
</dbReference>
<keyword evidence="2" id="KW-0489">Methyltransferase</keyword>
<dbReference type="AlphaFoldDB" id="A0A9Y2L228"/>
<dbReference type="Proteomes" id="UP001238334">
    <property type="component" value="Chromosome"/>
</dbReference>
<dbReference type="KEGG" id="ppso:QPJ95_08275"/>
<evidence type="ECO:0000259" key="1">
    <source>
        <dbReference type="Pfam" id="PF08241"/>
    </source>
</evidence>
<reference evidence="2 3" key="1">
    <citation type="submission" date="2023-06" db="EMBL/GenBank/DDBJ databases">
        <title>Parasedimentitalea psychrophila sp. nov., a psychrophilic bacterium isolated from deep-sea sediment.</title>
        <authorList>
            <person name="Li A."/>
        </authorList>
    </citation>
    <scope>NUCLEOTIDE SEQUENCE [LARGE SCALE GENOMIC DNA]</scope>
    <source>
        <strain evidence="2 3">QS115</strain>
    </source>
</reference>
<name>A0A9Y2L228_9RHOB</name>
<dbReference type="GO" id="GO:0008757">
    <property type="term" value="F:S-adenosylmethionine-dependent methyltransferase activity"/>
    <property type="evidence" value="ECO:0007669"/>
    <property type="project" value="InterPro"/>
</dbReference>
<evidence type="ECO:0000313" key="2">
    <source>
        <dbReference type="EMBL" id="WIY26893.1"/>
    </source>
</evidence>
<sequence length="341" mass="37679">MELASIKRIFSGEKPAKPLAPKALAQKPLAHKAALTSRDFMSDRPQNADREIKFLSFEREILNRAEAMVGSGIPAVLSVLRRLGLDGFSRLMWSLPLEGYPQLSQCLPKMTDLAVQAKWTGQSGLPLMVQSISFLRAVADDYNRLTGRSLAGATMLDFGCGYGRFLRLMTYYSDPDKVHGCDPMEASLDQCLSCDIPNAIEMSDYVPETLPYPDKTFDFAFAFSVFTHTSGQAMHAALKALRPVVKQDGLLAITIRPEEYWSINPTYAKRAETMIAAHQTKGLAFAPHALNTSTEIPAYGDTSVSLEKLAEIAEDWDIVGTNISSEDFYQIIVLLKPKSTN</sequence>
<dbReference type="EMBL" id="CP127247">
    <property type="protein sequence ID" value="WIY26893.1"/>
    <property type="molecule type" value="Genomic_DNA"/>
</dbReference>
<dbReference type="InterPro" id="IPR013216">
    <property type="entry name" value="Methyltransf_11"/>
</dbReference>
<dbReference type="EC" id="2.1.-.-" evidence="2"/>
<dbReference type="InterPro" id="IPR029063">
    <property type="entry name" value="SAM-dependent_MTases_sf"/>
</dbReference>
<gene>
    <name evidence="2" type="ORF">QPJ95_08275</name>
</gene>